<dbReference type="GeneID" id="20210944"/>
<keyword evidence="10" id="KW-1185">Reference proteome</keyword>
<dbReference type="CTD" id="20210944"/>
<dbReference type="GO" id="GO:0046872">
    <property type="term" value="F:metal ion binding"/>
    <property type="evidence" value="ECO:0007669"/>
    <property type="project" value="UniProtKB-KW"/>
</dbReference>
<dbReference type="InterPro" id="IPR041667">
    <property type="entry name" value="Cupin_8"/>
</dbReference>
<organism evidence="9 10">
    <name type="scientific">Helobdella robusta</name>
    <name type="common">Californian leech</name>
    <dbReference type="NCBI Taxonomy" id="6412"/>
    <lineage>
        <taxon>Eukaryota</taxon>
        <taxon>Metazoa</taxon>
        <taxon>Spiralia</taxon>
        <taxon>Lophotrochozoa</taxon>
        <taxon>Annelida</taxon>
        <taxon>Clitellata</taxon>
        <taxon>Hirudinea</taxon>
        <taxon>Rhynchobdellida</taxon>
        <taxon>Glossiphoniidae</taxon>
        <taxon>Helobdella</taxon>
    </lineage>
</organism>
<dbReference type="RefSeq" id="XP_009019479.1">
    <property type="nucleotide sequence ID" value="XM_009021231.1"/>
</dbReference>
<dbReference type="SUPFAM" id="SSF51197">
    <property type="entry name" value="Clavaminate synthase-like"/>
    <property type="match status" value="1"/>
</dbReference>
<dbReference type="PANTHER" id="PTHR12461:SF106">
    <property type="entry name" value="BIFUNCTIONAL PEPTIDASE AND ARGINYL-HYDROXYLASE JMJD5"/>
    <property type="match status" value="1"/>
</dbReference>
<keyword evidence="5" id="KW-0408">Iron</keyword>
<feature type="domain" description="JmjC" evidence="7">
    <location>
        <begin position="265"/>
        <end position="398"/>
    </location>
</feature>
<dbReference type="GO" id="GO:0005634">
    <property type="term" value="C:nucleus"/>
    <property type="evidence" value="ECO:0000318"/>
    <property type="project" value="GO_Central"/>
</dbReference>
<evidence type="ECO:0000313" key="9">
    <source>
        <dbReference type="EnsemblMetazoa" id="HelroP188565"/>
    </source>
</evidence>
<dbReference type="GO" id="GO:0106157">
    <property type="term" value="F:peptidyl-arginine 3-dioxygenase activity"/>
    <property type="evidence" value="ECO:0000318"/>
    <property type="project" value="GO_Central"/>
</dbReference>
<reference evidence="9" key="3">
    <citation type="submission" date="2015-06" db="UniProtKB">
        <authorList>
            <consortium name="EnsemblMetazoa"/>
        </authorList>
    </citation>
    <scope>IDENTIFICATION</scope>
</reference>
<evidence type="ECO:0000313" key="10">
    <source>
        <dbReference type="Proteomes" id="UP000015101"/>
    </source>
</evidence>
<dbReference type="EMBL" id="KB096742">
    <property type="protein sequence ID" value="ESO02071.1"/>
    <property type="molecule type" value="Genomic_DNA"/>
</dbReference>
<evidence type="ECO:0000256" key="1">
    <source>
        <dbReference type="ARBA" id="ARBA00001954"/>
    </source>
</evidence>
<dbReference type="eggNOG" id="KOG2132">
    <property type="taxonomic scope" value="Eukaryota"/>
</dbReference>
<dbReference type="PANTHER" id="PTHR12461">
    <property type="entry name" value="HYPOXIA-INDUCIBLE FACTOR 1 ALPHA INHIBITOR-RELATED"/>
    <property type="match status" value="1"/>
</dbReference>
<dbReference type="GO" id="GO:0045892">
    <property type="term" value="P:negative regulation of DNA-templated transcription"/>
    <property type="evidence" value="ECO:0000318"/>
    <property type="project" value="GO_Central"/>
</dbReference>
<dbReference type="KEGG" id="hro:HELRODRAFT_188565"/>
<evidence type="ECO:0000259" key="7">
    <source>
        <dbReference type="PROSITE" id="PS51184"/>
    </source>
</evidence>
<dbReference type="EnsemblMetazoa" id="HelroT188565">
    <property type="protein sequence ID" value="HelroP188565"/>
    <property type="gene ID" value="HelroG188565"/>
</dbReference>
<dbReference type="InParanoid" id="T1FQ47"/>
<gene>
    <name evidence="9" type="primary">20210944</name>
    <name evidence="8" type="ORF">HELRODRAFT_188565</name>
</gene>
<dbReference type="InterPro" id="IPR003347">
    <property type="entry name" value="JmjC_dom"/>
</dbReference>
<dbReference type="OMA" id="WIPDIRF"/>
<evidence type="ECO:0000313" key="8">
    <source>
        <dbReference type="EMBL" id="ESO02071.1"/>
    </source>
</evidence>
<dbReference type="HOGENOM" id="CLU_016785_0_3_1"/>
<name>T1FQ47_HELRO</name>
<keyword evidence="4" id="KW-0560">Oxidoreductase</keyword>
<keyword evidence="3" id="KW-0479">Metal-binding</keyword>
<dbReference type="GO" id="GO:0003682">
    <property type="term" value="F:chromatin binding"/>
    <property type="evidence" value="ECO:0000318"/>
    <property type="project" value="GO_Central"/>
</dbReference>
<proteinExistence type="predicted"/>
<protein>
    <recommendedName>
        <fullName evidence="7">JmjC domain-containing protein</fullName>
    </recommendedName>
</protein>
<dbReference type="Gene3D" id="2.60.120.650">
    <property type="entry name" value="Cupin"/>
    <property type="match status" value="1"/>
</dbReference>
<evidence type="ECO:0000256" key="3">
    <source>
        <dbReference type="ARBA" id="ARBA00022723"/>
    </source>
</evidence>
<dbReference type="OrthoDB" id="47172at2759"/>
<reference evidence="10" key="1">
    <citation type="submission" date="2012-12" db="EMBL/GenBank/DDBJ databases">
        <authorList>
            <person name="Hellsten U."/>
            <person name="Grimwood J."/>
            <person name="Chapman J.A."/>
            <person name="Shapiro H."/>
            <person name="Aerts A."/>
            <person name="Otillar R.P."/>
            <person name="Terry A.Y."/>
            <person name="Boore J.L."/>
            <person name="Simakov O."/>
            <person name="Marletaz F."/>
            <person name="Cho S.-J."/>
            <person name="Edsinger-Gonzales E."/>
            <person name="Havlak P."/>
            <person name="Kuo D.-H."/>
            <person name="Larsson T."/>
            <person name="Lv J."/>
            <person name="Arendt D."/>
            <person name="Savage R."/>
            <person name="Osoegawa K."/>
            <person name="de Jong P."/>
            <person name="Lindberg D.R."/>
            <person name="Seaver E.C."/>
            <person name="Weisblat D.A."/>
            <person name="Putnam N.H."/>
            <person name="Grigoriev I.V."/>
            <person name="Rokhsar D.S."/>
        </authorList>
    </citation>
    <scope>NUCLEOTIDE SEQUENCE</scope>
</reference>
<sequence length="398" mass="46969">MGDLRVSFSEIYHEIRENVSSINGSRYGFSFLSYIKRWIPDIRFSCNDECSNMYDIVLNYLWEMIYIDEWNNVCLSLCGLYANYVSLKCVNELRYHNSRDGPLSIWELKNLMKLCDLGLIFGCLRRESVLAKLATDVHQHISIFYNISPQNEEPQYMRIRPTQNKCVQILDSPTEGYFRETVMKDGNPVIIKSCMQDWPAMSTRKWSLRYLKKVAGWRTVPVQLNETYTHDPRKKQFMSISKFIDCFINKENNKKGYITQHPLFEQVDRLWQDIQLPIYCKSWVKPNSDVKILTWFGPANSRSPLRRDGIDLLFCQVIGQKRLKLYSPEFSDKMPQENDFSKKKKERLKPYETCPNFDKIPFKTVLLGEGDMLYIPAMYWFTEESLTTSFSVTFHPSD</sequence>
<evidence type="ECO:0000256" key="5">
    <source>
        <dbReference type="ARBA" id="ARBA00023004"/>
    </source>
</evidence>
<dbReference type="AlphaFoldDB" id="T1FQ47"/>
<dbReference type="Pfam" id="PF13621">
    <property type="entry name" value="Cupin_8"/>
    <property type="match status" value="1"/>
</dbReference>
<dbReference type="GO" id="GO:0051864">
    <property type="term" value="F:histone H3K36 demethylase activity"/>
    <property type="evidence" value="ECO:0000318"/>
    <property type="project" value="GO_Central"/>
</dbReference>
<evidence type="ECO:0000256" key="2">
    <source>
        <dbReference type="ARBA" id="ARBA00004123"/>
    </source>
</evidence>
<dbReference type="EMBL" id="AMQM01000787">
    <property type="status" value="NOT_ANNOTATED_CDS"/>
    <property type="molecule type" value="Genomic_DNA"/>
</dbReference>
<dbReference type="PROSITE" id="PS51184">
    <property type="entry name" value="JMJC"/>
    <property type="match status" value="1"/>
</dbReference>
<reference evidence="8 10" key="2">
    <citation type="journal article" date="2013" name="Nature">
        <title>Insights into bilaterian evolution from three spiralian genomes.</title>
        <authorList>
            <person name="Simakov O."/>
            <person name="Marletaz F."/>
            <person name="Cho S.J."/>
            <person name="Edsinger-Gonzales E."/>
            <person name="Havlak P."/>
            <person name="Hellsten U."/>
            <person name="Kuo D.H."/>
            <person name="Larsson T."/>
            <person name="Lv J."/>
            <person name="Arendt D."/>
            <person name="Savage R."/>
            <person name="Osoegawa K."/>
            <person name="de Jong P."/>
            <person name="Grimwood J."/>
            <person name="Chapman J.A."/>
            <person name="Shapiro H."/>
            <person name="Aerts A."/>
            <person name="Otillar R.P."/>
            <person name="Terry A.Y."/>
            <person name="Boore J.L."/>
            <person name="Grigoriev I.V."/>
            <person name="Lindberg D.R."/>
            <person name="Seaver E.C."/>
            <person name="Weisblat D.A."/>
            <person name="Putnam N.H."/>
            <person name="Rokhsar D.S."/>
        </authorList>
    </citation>
    <scope>NUCLEOTIDE SEQUENCE</scope>
</reference>
<comment type="subcellular location">
    <subcellularLocation>
        <location evidence="2">Nucleus</location>
    </subcellularLocation>
</comment>
<comment type="cofactor">
    <cofactor evidence="1">
        <name>Fe(2+)</name>
        <dbReference type="ChEBI" id="CHEBI:29033"/>
    </cofactor>
</comment>
<accession>T1FQ47</accession>
<keyword evidence="6" id="KW-0539">Nucleus</keyword>
<dbReference type="Proteomes" id="UP000015101">
    <property type="component" value="Unassembled WGS sequence"/>
</dbReference>
<evidence type="ECO:0000256" key="4">
    <source>
        <dbReference type="ARBA" id="ARBA00023002"/>
    </source>
</evidence>
<dbReference type="STRING" id="6412.T1FQ47"/>
<evidence type="ECO:0000256" key="6">
    <source>
        <dbReference type="ARBA" id="ARBA00023242"/>
    </source>
</evidence>